<comment type="caution">
    <text evidence="2">The sequence shown here is derived from an EMBL/GenBank/DDBJ whole genome shotgun (WGS) entry which is preliminary data.</text>
</comment>
<dbReference type="Pfam" id="PF12102">
    <property type="entry name" value="MrcB_N"/>
    <property type="match status" value="1"/>
</dbReference>
<keyword evidence="3" id="KW-1185">Reference proteome</keyword>
<reference evidence="2 3" key="1">
    <citation type="submission" date="2021-01" db="EMBL/GenBank/DDBJ databases">
        <title>Genomic Encyclopedia of Type Strains, Phase IV (KMG-IV): sequencing the most valuable type-strain genomes for metagenomic binning, comparative biology and taxonomic classification.</title>
        <authorList>
            <person name="Goeker M."/>
        </authorList>
    </citation>
    <scope>NUCLEOTIDE SEQUENCE [LARGE SCALE GENOMIC DNA]</scope>
    <source>
        <strain evidence="2 3">DSM 104297</strain>
    </source>
</reference>
<dbReference type="InterPro" id="IPR003593">
    <property type="entry name" value="AAA+_ATPase"/>
</dbReference>
<dbReference type="InterPro" id="IPR027417">
    <property type="entry name" value="P-loop_NTPase"/>
</dbReference>
<dbReference type="InterPro" id="IPR052934">
    <property type="entry name" value="Methyl-DNA_Rec/Restrict_Enz"/>
</dbReference>
<dbReference type="Pfam" id="PF07728">
    <property type="entry name" value="AAA_5"/>
    <property type="match status" value="1"/>
</dbReference>
<evidence type="ECO:0000259" key="1">
    <source>
        <dbReference type="SMART" id="SM00382"/>
    </source>
</evidence>
<dbReference type="EMBL" id="JAFBFC010000004">
    <property type="protein sequence ID" value="MBM7703794.1"/>
    <property type="molecule type" value="Genomic_DNA"/>
</dbReference>
<accession>A0ABS2QWC5</accession>
<dbReference type="SMART" id="SM00382">
    <property type="entry name" value="AAA"/>
    <property type="match status" value="1"/>
</dbReference>
<feature type="domain" description="AAA+ ATPase" evidence="1">
    <location>
        <begin position="210"/>
        <end position="375"/>
    </location>
</feature>
<dbReference type="Proteomes" id="UP000809829">
    <property type="component" value="Unassembled WGS sequence"/>
</dbReference>
<gene>
    <name evidence="2" type="ORF">JOC83_002643</name>
</gene>
<keyword evidence="2" id="KW-0547">Nucleotide-binding</keyword>
<protein>
    <submittedName>
        <fullName evidence="2">Energy-coupling factor transporter ATP-binding protein EcfA2</fullName>
    </submittedName>
</protein>
<evidence type="ECO:0000313" key="2">
    <source>
        <dbReference type="EMBL" id="MBM7703794.1"/>
    </source>
</evidence>
<dbReference type="InterPro" id="IPR021961">
    <property type="entry name" value="McrB_DNA-bd"/>
</dbReference>
<dbReference type="Gene3D" id="3.30.920.90">
    <property type="match status" value="1"/>
</dbReference>
<dbReference type="PANTHER" id="PTHR37291:SF1">
    <property type="entry name" value="TYPE IV METHYL-DIRECTED RESTRICTION ENZYME ECOKMCRB SUBUNIT"/>
    <property type="match status" value="1"/>
</dbReference>
<organism evidence="2 3">
    <name type="scientific">Priestia iocasae</name>
    <dbReference type="NCBI Taxonomy" id="2291674"/>
    <lineage>
        <taxon>Bacteria</taxon>
        <taxon>Bacillati</taxon>
        <taxon>Bacillota</taxon>
        <taxon>Bacilli</taxon>
        <taxon>Bacillales</taxon>
        <taxon>Bacillaceae</taxon>
        <taxon>Priestia</taxon>
    </lineage>
</organism>
<sequence>MSLRERLLFLVEHYDERQRDVLMKQEVENMLTRRLPMTIYRIEGMSRENLRISGLHGERFPYLRIQSKQAEANVGVLYIISEDRKRIYLTMMEMASPFHQKEIRFLTPDHHRILKDEDIVIGTSIEATEFEEGAALYIPYNVEDFPTERQLKEDLIIMMQFYEQYLNVHAQEKQMTSDKDLIHHIYHYLKGTGFYYELSDVANVYFSLKTKPFVILSGVSGTGKTKIAQLFAESIGASEDNGQIALLPVRPDWSDSSDLIGYTDLKGEFRKGLFLKMIERALNNPSKPYIIILDEMNVARVEHYLSDILSVIESRKWKEGRIVTYPLLPGHKSFRDVYLPANLFVIGTINMDETTHSFSQKLLDRTNTIEFNTIKLDAFDFLLEEEREKPSTQVIQLQSQFLHLKDVYHQYRELVQEITIELIKINDILAQMDLQIGYRVRDEVCFYMVYAIKSGMFTFDQAFDFQILQKVLPRIGGSDYNTLEGLKELYHYSTSTVLDEVVDTAILEAEQIRFPKSGRKLMDMIKRFDRYGYTSFWASTTY</sequence>
<keyword evidence="2" id="KW-0067">ATP-binding</keyword>
<dbReference type="PANTHER" id="PTHR37291">
    <property type="entry name" value="5-METHYLCYTOSINE-SPECIFIC RESTRICTION ENZYME B"/>
    <property type="match status" value="1"/>
</dbReference>
<name>A0ABS2QWC5_9BACI</name>
<dbReference type="GO" id="GO:0005524">
    <property type="term" value="F:ATP binding"/>
    <property type="evidence" value="ECO:0007669"/>
    <property type="project" value="UniProtKB-KW"/>
</dbReference>
<proteinExistence type="predicted"/>
<dbReference type="Gene3D" id="3.40.50.300">
    <property type="entry name" value="P-loop containing nucleotide triphosphate hydrolases"/>
    <property type="match status" value="1"/>
</dbReference>
<evidence type="ECO:0000313" key="3">
    <source>
        <dbReference type="Proteomes" id="UP000809829"/>
    </source>
</evidence>
<dbReference type="RefSeq" id="WP_205187746.1">
    <property type="nucleotide sequence ID" value="NZ_JAFBFC010000004.1"/>
</dbReference>
<dbReference type="InterPro" id="IPR011704">
    <property type="entry name" value="ATPase_dyneun-rel_AAA"/>
</dbReference>
<dbReference type="SUPFAM" id="SSF52540">
    <property type="entry name" value="P-loop containing nucleoside triphosphate hydrolases"/>
    <property type="match status" value="1"/>
</dbReference>